<feature type="region of interest" description="Disordered" evidence="1">
    <location>
        <begin position="1"/>
        <end position="47"/>
    </location>
</feature>
<dbReference type="AlphaFoldDB" id="A0A4Z2GBX5"/>
<feature type="compositionally biased region" description="Polar residues" evidence="1">
    <location>
        <begin position="1"/>
        <end position="10"/>
    </location>
</feature>
<organism evidence="2 3">
    <name type="scientific">Liparis tanakae</name>
    <name type="common">Tanaka's snailfish</name>
    <dbReference type="NCBI Taxonomy" id="230148"/>
    <lineage>
        <taxon>Eukaryota</taxon>
        <taxon>Metazoa</taxon>
        <taxon>Chordata</taxon>
        <taxon>Craniata</taxon>
        <taxon>Vertebrata</taxon>
        <taxon>Euteleostomi</taxon>
        <taxon>Actinopterygii</taxon>
        <taxon>Neopterygii</taxon>
        <taxon>Teleostei</taxon>
        <taxon>Neoteleostei</taxon>
        <taxon>Acanthomorphata</taxon>
        <taxon>Eupercaria</taxon>
        <taxon>Perciformes</taxon>
        <taxon>Cottioidei</taxon>
        <taxon>Cottales</taxon>
        <taxon>Liparidae</taxon>
        <taxon>Liparis</taxon>
    </lineage>
</organism>
<protein>
    <submittedName>
        <fullName evidence="2">Uncharacterized protein</fullName>
    </submittedName>
</protein>
<accession>A0A4Z2GBX5</accession>
<dbReference type="EMBL" id="SRLO01000627">
    <property type="protein sequence ID" value="TNN50214.1"/>
    <property type="molecule type" value="Genomic_DNA"/>
</dbReference>
<proteinExistence type="predicted"/>
<name>A0A4Z2GBX5_9TELE</name>
<feature type="compositionally biased region" description="Basic and acidic residues" evidence="1">
    <location>
        <begin position="109"/>
        <end position="120"/>
    </location>
</feature>
<evidence type="ECO:0000256" key="1">
    <source>
        <dbReference type="SAM" id="MobiDB-lite"/>
    </source>
</evidence>
<reference evidence="2 3" key="1">
    <citation type="submission" date="2019-03" db="EMBL/GenBank/DDBJ databases">
        <title>First draft genome of Liparis tanakae, snailfish: a comprehensive survey of snailfish specific genes.</title>
        <authorList>
            <person name="Kim W."/>
            <person name="Song I."/>
            <person name="Jeong J.-H."/>
            <person name="Kim D."/>
            <person name="Kim S."/>
            <person name="Ryu S."/>
            <person name="Song J.Y."/>
            <person name="Lee S.K."/>
        </authorList>
    </citation>
    <scope>NUCLEOTIDE SEQUENCE [LARGE SCALE GENOMIC DNA]</scope>
    <source>
        <tissue evidence="2">Muscle</tissue>
    </source>
</reference>
<keyword evidence="3" id="KW-1185">Reference proteome</keyword>
<comment type="caution">
    <text evidence="2">The sequence shown here is derived from an EMBL/GenBank/DDBJ whole genome shotgun (WGS) entry which is preliminary data.</text>
</comment>
<gene>
    <name evidence="2" type="ORF">EYF80_039586</name>
</gene>
<feature type="region of interest" description="Disordered" evidence="1">
    <location>
        <begin position="76"/>
        <end position="131"/>
    </location>
</feature>
<feature type="compositionally biased region" description="Basic and acidic residues" evidence="1">
    <location>
        <begin position="11"/>
        <end position="30"/>
    </location>
</feature>
<evidence type="ECO:0000313" key="2">
    <source>
        <dbReference type="EMBL" id="TNN50214.1"/>
    </source>
</evidence>
<evidence type="ECO:0000313" key="3">
    <source>
        <dbReference type="Proteomes" id="UP000314294"/>
    </source>
</evidence>
<sequence length="257" mass="28341">MTFTAGQTVKSRSELVHEHAPAELKKELTRQHGAPPPSRLGHGICNGQKGVEVRLREKKRPGGPAFRRVALERELRSSGPSHVRHLLEKSPPAAPARREMIESPGISAENREERSSRRTAEAMFSTENDRATHHKQKAMGEAGKLLLLCFIVQSAKPQPGRLAYEQMHMDGQAEATHQMGIEELAVKKDDYCVTLCRLGPVLLAVFAQPLPTSQGKAACCLLAFTQISQGTQILIVIQALACKLRGCLQMYQRICPL</sequence>
<dbReference type="Proteomes" id="UP000314294">
    <property type="component" value="Unassembled WGS sequence"/>
</dbReference>